<keyword evidence="5" id="KW-1185">Reference proteome</keyword>
<dbReference type="Gene3D" id="1.10.260.40">
    <property type="entry name" value="lambda repressor-like DNA-binding domains"/>
    <property type="match status" value="1"/>
</dbReference>
<dbReference type="SUPFAM" id="SSF47413">
    <property type="entry name" value="lambda repressor-like DNA-binding domains"/>
    <property type="match status" value="1"/>
</dbReference>
<organism evidence="4 5">
    <name type="scientific">Flintibacter hominis</name>
    <dbReference type="NCBI Taxonomy" id="2763048"/>
    <lineage>
        <taxon>Bacteria</taxon>
        <taxon>Bacillati</taxon>
        <taxon>Bacillota</taxon>
        <taxon>Clostridia</taxon>
        <taxon>Eubacteriales</taxon>
        <taxon>Flintibacter</taxon>
    </lineage>
</organism>
<evidence type="ECO:0000313" key="5">
    <source>
        <dbReference type="Proteomes" id="UP000628736"/>
    </source>
</evidence>
<sequence length="269" mass="29844">MTLGQRIQALRKQHGLSQEGLGERLGVSRQAISRWEMDGAVPEVDKLIAMARLFGVSLNQLLGVEEPEQPVSEAKQVSHGRRSRLLAALCALLSVVLAVSLGFNFYYRYRVLMILDPPQAPSAPVQQVLYAVRPDYETMTYDLALSLTENGGLRGYDTQVSLFTVLPEQPSYQDGNTTVIPAPSYHQEEFPVAFRNKTATLVLENLPFRYHKAAVISLTYSKGELEGTHALLRLEPTGRGIDWIIEAGSSSFGQHPPEIKEEPELLALQ</sequence>
<comment type="caution">
    <text evidence="4">The sequence shown here is derived from an EMBL/GenBank/DDBJ whole genome shotgun (WGS) entry which is preliminary data.</text>
</comment>
<evidence type="ECO:0000259" key="3">
    <source>
        <dbReference type="PROSITE" id="PS50943"/>
    </source>
</evidence>
<proteinExistence type="predicted"/>
<dbReference type="Pfam" id="PF01381">
    <property type="entry name" value="HTH_3"/>
    <property type="match status" value="1"/>
</dbReference>
<evidence type="ECO:0000256" key="1">
    <source>
        <dbReference type="ARBA" id="ARBA00023125"/>
    </source>
</evidence>
<protein>
    <submittedName>
        <fullName evidence="4">Helix-turn-helix transcriptional regulator</fullName>
    </submittedName>
</protein>
<accession>A0A8J6JAL7</accession>
<keyword evidence="1" id="KW-0238">DNA-binding</keyword>
<keyword evidence="2" id="KW-0472">Membrane</keyword>
<evidence type="ECO:0000256" key="2">
    <source>
        <dbReference type="SAM" id="Phobius"/>
    </source>
</evidence>
<feature type="domain" description="HTH cro/C1-type" evidence="3">
    <location>
        <begin position="7"/>
        <end position="61"/>
    </location>
</feature>
<keyword evidence="2" id="KW-1133">Transmembrane helix</keyword>
<dbReference type="InterPro" id="IPR010982">
    <property type="entry name" value="Lambda_DNA-bd_dom_sf"/>
</dbReference>
<dbReference type="RefSeq" id="WP_186852916.1">
    <property type="nucleotide sequence ID" value="NZ_JACOPO010000005.1"/>
</dbReference>
<dbReference type="InterPro" id="IPR001387">
    <property type="entry name" value="Cro/C1-type_HTH"/>
</dbReference>
<dbReference type="GO" id="GO:0003677">
    <property type="term" value="F:DNA binding"/>
    <property type="evidence" value="ECO:0007669"/>
    <property type="project" value="UniProtKB-KW"/>
</dbReference>
<gene>
    <name evidence="4" type="ORF">H8S11_09250</name>
</gene>
<dbReference type="SMART" id="SM00530">
    <property type="entry name" value="HTH_XRE"/>
    <property type="match status" value="1"/>
</dbReference>
<name>A0A8J6JAL7_9FIRM</name>
<evidence type="ECO:0000313" key="4">
    <source>
        <dbReference type="EMBL" id="MBC5722998.1"/>
    </source>
</evidence>
<dbReference type="Proteomes" id="UP000628736">
    <property type="component" value="Unassembled WGS sequence"/>
</dbReference>
<dbReference type="CDD" id="cd00093">
    <property type="entry name" value="HTH_XRE"/>
    <property type="match status" value="1"/>
</dbReference>
<reference evidence="4" key="1">
    <citation type="submission" date="2020-08" db="EMBL/GenBank/DDBJ databases">
        <title>Genome public.</title>
        <authorList>
            <person name="Liu C."/>
            <person name="Sun Q."/>
        </authorList>
    </citation>
    <scope>NUCLEOTIDE SEQUENCE</scope>
    <source>
        <strain evidence="4">NSJ-23</strain>
    </source>
</reference>
<keyword evidence="2" id="KW-0812">Transmembrane</keyword>
<dbReference type="PANTHER" id="PTHR46558">
    <property type="entry name" value="TRACRIPTIONAL REGULATORY PROTEIN-RELATED-RELATED"/>
    <property type="match status" value="1"/>
</dbReference>
<dbReference type="PANTHER" id="PTHR46558:SF13">
    <property type="entry name" value="HTH-TYPE TRANSCRIPTIONAL REGULATOR IMMR"/>
    <property type="match status" value="1"/>
</dbReference>
<feature type="transmembrane region" description="Helical" evidence="2">
    <location>
        <begin position="85"/>
        <end position="107"/>
    </location>
</feature>
<dbReference type="AlphaFoldDB" id="A0A8J6JAL7"/>
<dbReference type="EMBL" id="JACOPO010000005">
    <property type="protein sequence ID" value="MBC5722998.1"/>
    <property type="molecule type" value="Genomic_DNA"/>
</dbReference>
<dbReference type="PROSITE" id="PS50943">
    <property type="entry name" value="HTH_CROC1"/>
    <property type="match status" value="1"/>
</dbReference>